<evidence type="ECO:0000313" key="1">
    <source>
        <dbReference type="Proteomes" id="UP000095283"/>
    </source>
</evidence>
<reference evidence="2" key="1">
    <citation type="submission" date="2016-11" db="UniProtKB">
        <authorList>
            <consortium name="WormBaseParasite"/>
        </authorList>
    </citation>
    <scope>IDENTIFICATION</scope>
</reference>
<protein>
    <submittedName>
        <fullName evidence="2">Transposase</fullName>
    </submittedName>
</protein>
<proteinExistence type="predicted"/>
<evidence type="ECO:0000313" key="2">
    <source>
        <dbReference type="WBParaSite" id="Hba_14567"/>
    </source>
</evidence>
<keyword evidence="1" id="KW-1185">Reference proteome</keyword>
<dbReference type="AlphaFoldDB" id="A0A1I7XA59"/>
<sequence>MRVVSRDSQPLLYSSEYGSSQSAPYVEIVDLFQVRIG</sequence>
<dbReference type="Proteomes" id="UP000095283">
    <property type="component" value="Unplaced"/>
</dbReference>
<organism evidence="1 2">
    <name type="scientific">Heterorhabditis bacteriophora</name>
    <name type="common">Entomopathogenic nematode worm</name>
    <dbReference type="NCBI Taxonomy" id="37862"/>
    <lineage>
        <taxon>Eukaryota</taxon>
        <taxon>Metazoa</taxon>
        <taxon>Ecdysozoa</taxon>
        <taxon>Nematoda</taxon>
        <taxon>Chromadorea</taxon>
        <taxon>Rhabditida</taxon>
        <taxon>Rhabditina</taxon>
        <taxon>Rhabditomorpha</taxon>
        <taxon>Strongyloidea</taxon>
        <taxon>Heterorhabditidae</taxon>
        <taxon>Heterorhabditis</taxon>
    </lineage>
</organism>
<dbReference type="WBParaSite" id="Hba_14567">
    <property type="protein sequence ID" value="Hba_14567"/>
    <property type="gene ID" value="Hba_14567"/>
</dbReference>
<accession>A0A1I7XA59</accession>
<name>A0A1I7XA59_HETBA</name>